<keyword evidence="6" id="KW-0119">Carbohydrate metabolism</keyword>
<dbReference type="PROSITE" id="PS51910">
    <property type="entry name" value="GH18_2"/>
    <property type="match status" value="1"/>
</dbReference>
<dbReference type="Pfam" id="PF00704">
    <property type="entry name" value="Glyco_hydro_18"/>
    <property type="match status" value="1"/>
</dbReference>
<keyword evidence="13" id="KW-1185">Reference proteome</keyword>
<evidence type="ECO:0000256" key="9">
    <source>
        <dbReference type="RuleBase" id="RU000489"/>
    </source>
</evidence>
<dbReference type="Proteomes" id="UP000183809">
    <property type="component" value="Unassembled WGS sequence"/>
</dbReference>
<evidence type="ECO:0000256" key="8">
    <source>
        <dbReference type="ARBA" id="ARBA00023326"/>
    </source>
</evidence>
<keyword evidence="5" id="KW-0146">Chitin degradation</keyword>
<accession>A0A1J9RSA2</accession>
<evidence type="ECO:0000313" key="12">
    <source>
        <dbReference type="EMBL" id="OJD31319.1"/>
    </source>
</evidence>
<feature type="signal peptide" evidence="10">
    <location>
        <begin position="1"/>
        <end position="23"/>
    </location>
</feature>
<dbReference type="InterPro" id="IPR001223">
    <property type="entry name" value="Glyco_hydro18_cat"/>
</dbReference>
<comment type="catalytic activity">
    <reaction evidence="1">
        <text>Random endo-hydrolysis of N-acetyl-beta-D-glucosaminide (1-&gt;4)-beta-linkages in chitin and chitodextrins.</text>
        <dbReference type="EC" id="3.2.1.14"/>
    </reaction>
</comment>
<protein>
    <recommendedName>
        <fullName evidence="3">chitinase</fullName>
        <ecNumber evidence="3">3.2.1.14</ecNumber>
    </recommendedName>
</protein>
<reference evidence="12 13" key="1">
    <citation type="submission" date="2016-10" db="EMBL/GenBank/DDBJ databases">
        <title>Proteomics and genomics reveal pathogen-plant mechanisms compatible with a hemibiotrophic lifestyle of Diplodia corticola.</title>
        <authorList>
            <person name="Fernandes I."/>
            <person name="De Jonge R."/>
            <person name="Van De Peer Y."/>
            <person name="Devreese B."/>
            <person name="Alves A."/>
            <person name="Esteves A.C."/>
        </authorList>
    </citation>
    <scope>NUCLEOTIDE SEQUENCE [LARGE SCALE GENOMIC DNA]</scope>
    <source>
        <strain evidence="12 13">CBS 112549</strain>
    </source>
</reference>
<keyword evidence="7 9" id="KW-0326">Glycosidase</keyword>
<evidence type="ECO:0000313" key="13">
    <source>
        <dbReference type="Proteomes" id="UP000183809"/>
    </source>
</evidence>
<dbReference type="InterPro" id="IPR001579">
    <property type="entry name" value="Glyco_hydro_18_chit_AS"/>
</dbReference>
<comment type="caution">
    <text evidence="12">The sequence shown here is derived from an EMBL/GenBank/DDBJ whole genome shotgun (WGS) entry which is preliminary data.</text>
</comment>
<dbReference type="GeneID" id="31016898"/>
<feature type="domain" description="GH18" evidence="11">
    <location>
        <begin position="46"/>
        <end position="395"/>
    </location>
</feature>
<dbReference type="GO" id="GO:0008843">
    <property type="term" value="F:endochitinase activity"/>
    <property type="evidence" value="ECO:0007669"/>
    <property type="project" value="UniProtKB-EC"/>
</dbReference>
<name>A0A1J9RSA2_9PEZI</name>
<comment type="similarity">
    <text evidence="2">Belongs to the glycosyl hydrolase 18 family. Chitinase class V subfamily.</text>
</comment>
<dbReference type="PANTHER" id="PTHR11177:SF397">
    <property type="entry name" value="CHITINASE"/>
    <property type="match status" value="1"/>
</dbReference>
<evidence type="ECO:0000256" key="7">
    <source>
        <dbReference type="ARBA" id="ARBA00023295"/>
    </source>
</evidence>
<organism evidence="12 13">
    <name type="scientific">Diplodia corticola</name>
    <dbReference type="NCBI Taxonomy" id="236234"/>
    <lineage>
        <taxon>Eukaryota</taxon>
        <taxon>Fungi</taxon>
        <taxon>Dikarya</taxon>
        <taxon>Ascomycota</taxon>
        <taxon>Pezizomycotina</taxon>
        <taxon>Dothideomycetes</taxon>
        <taxon>Dothideomycetes incertae sedis</taxon>
        <taxon>Botryosphaeriales</taxon>
        <taxon>Botryosphaeriaceae</taxon>
        <taxon>Diplodia</taxon>
    </lineage>
</organism>
<dbReference type="InterPro" id="IPR017853">
    <property type="entry name" value="GH"/>
</dbReference>
<dbReference type="STRING" id="236234.A0A1J9RSA2"/>
<dbReference type="SMART" id="SM00636">
    <property type="entry name" value="Glyco_18"/>
    <property type="match status" value="1"/>
</dbReference>
<dbReference type="AlphaFoldDB" id="A0A1J9RSA2"/>
<dbReference type="EC" id="3.2.1.14" evidence="3"/>
<evidence type="ECO:0000256" key="1">
    <source>
        <dbReference type="ARBA" id="ARBA00000822"/>
    </source>
</evidence>
<gene>
    <name evidence="12" type="ORF">BKCO1_5000044</name>
</gene>
<feature type="chain" id="PRO_5012566234" description="chitinase" evidence="10">
    <location>
        <begin position="24"/>
        <end position="396"/>
    </location>
</feature>
<dbReference type="RefSeq" id="XP_020127579.1">
    <property type="nucleotide sequence ID" value="XM_020276637.1"/>
</dbReference>
<dbReference type="OrthoDB" id="73875at2759"/>
<evidence type="ECO:0000256" key="6">
    <source>
        <dbReference type="ARBA" id="ARBA00023277"/>
    </source>
</evidence>
<keyword evidence="8" id="KW-0624">Polysaccharide degradation</keyword>
<dbReference type="SUPFAM" id="SSF54556">
    <property type="entry name" value="Chitinase insertion domain"/>
    <property type="match status" value="1"/>
</dbReference>
<proteinExistence type="inferred from homology"/>
<dbReference type="PANTHER" id="PTHR11177">
    <property type="entry name" value="CHITINASE"/>
    <property type="match status" value="1"/>
</dbReference>
<dbReference type="SUPFAM" id="SSF51445">
    <property type="entry name" value="(Trans)glycosidases"/>
    <property type="match status" value="1"/>
</dbReference>
<dbReference type="GO" id="GO:0006032">
    <property type="term" value="P:chitin catabolic process"/>
    <property type="evidence" value="ECO:0007669"/>
    <property type="project" value="UniProtKB-KW"/>
</dbReference>
<evidence type="ECO:0000256" key="4">
    <source>
        <dbReference type="ARBA" id="ARBA00022801"/>
    </source>
</evidence>
<dbReference type="PROSITE" id="PS01095">
    <property type="entry name" value="GH18_1"/>
    <property type="match status" value="1"/>
</dbReference>
<evidence type="ECO:0000256" key="3">
    <source>
        <dbReference type="ARBA" id="ARBA00012729"/>
    </source>
</evidence>
<keyword evidence="10" id="KW-0732">Signal</keyword>
<sequence>MARKLHLSFFLLLQFLFFNQAFAYNQGCQSNCEQGSSEKSASNVQQRLVGYYPAAGHDAGCLGMDFDSIPAERFTHLNFAFGRINSQSFEIEPAEGLNTDAFSNLTSLKNKSTKLKAMISLTDSRFGPNNRSVFSNMISSRANRQKFIERLTPFMGRYCFDGVDFDWEYPGEARGSDDDGVNYTQLLKELRDTMKGYVVSFTAPTPLVYLRHFDLRNMMQYVDFVNFMAYDIHGVWDRDPDSAVGNHIYAHTNLTEIKDALDILWRADVPRGKVNLGLAFYGNSYTLENSSCSRPGCPFKDGGTPGPCSGASGVLIYKEIVDIINTNNIKPVHDTKAAVKYITWNADQWVAYDDPETLQQKIRFGNEQGLGGLFIWAINQDVKDRSALRGVLAKSA</sequence>
<dbReference type="EMBL" id="MNUE01000050">
    <property type="protein sequence ID" value="OJD31319.1"/>
    <property type="molecule type" value="Genomic_DNA"/>
</dbReference>
<dbReference type="GO" id="GO:0000272">
    <property type="term" value="P:polysaccharide catabolic process"/>
    <property type="evidence" value="ECO:0007669"/>
    <property type="project" value="UniProtKB-KW"/>
</dbReference>
<dbReference type="InterPro" id="IPR011583">
    <property type="entry name" value="Chitinase_II/V-like_cat"/>
</dbReference>
<evidence type="ECO:0000256" key="10">
    <source>
        <dbReference type="SAM" id="SignalP"/>
    </source>
</evidence>
<dbReference type="Gene3D" id="3.20.20.80">
    <property type="entry name" value="Glycosidases"/>
    <property type="match status" value="1"/>
</dbReference>
<dbReference type="Gene3D" id="3.10.50.10">
    <property type="match status" value="1"/>
</dbReference>
<keyword evidence="4 9" id="KW-0378">Hydrolase</keyword>
<dbReference type="InterPro" id="IPR050314">
    <property type="entry name" value="Glycosyl_Hydrlase_18"/>
</dbReference>
<evidence type="ECO:0000256" key="5">
    <source>
        <dbReference type="ARBA" id="ARBA00023024"/>
    </source>
</evidence>
<dbReference type="InterPro" id="IPR029070">
    <property type="entry name" value="Chitinase_insertion_sf"/>
</dbReference>
<dbReference type="GO" id="GO:0008061">
    <property type="term" value="F:chitin binding"/>
    <property type="evidence" value="ECO:0007669"/>
    <property type="project" value="InterPro"/>
</dbReference>
<evidence type="ECO:0000256" key="2">
    <source>
        <dbReference type="ARBA" id="ARBA00008682"/>
    </source>
</evidence>
<evidence type="ECO:0000259" key="11">
    <source>
        <dbReference type="PROSITE" id="PS51910"/>
    </source>
</evidence>